<protein>
    <recommendedName>
        <fullName evidence="7">Late embryogenesis abundant protein LEA-2 subgroup domain-containing protein</fullName>
    </recommendedName>
</protein>
<keyword evidence="4" id="KW-1133">Transmembrane helix</keyword>
<feature type="compositionally biased region" description="Low complexity" evidence="3">
    <location>
        <begin position="41"/>
        <end position="53"/>
    </location>
</feature>
<proteinExistence type="predicted"/>
<dbReference type="AlphaFoldDB" id="A0ABD3AGL4"/>
<keyword evidence="6" id="KW-1185">Reference proteome</keyword>
<evidence type="ECO:0000256" key="4">
    <source>
        <dbReference type="SAM" id="Phobius"/>
    </source>
</evidence>
<evidence type="ECO:0000313" key="5">
    <source>
        <dbReference type="EMBL" id="KAL3530990.1"/>
    </source>
</evidence>
<gene>
    <name evidence="5" type="ORF">ACH5RR_010312</name>
</gene>
<feature type="region of interest" description="Disordered" evidence="3">
    <location>
        <begin position="1"/>
        <end position="64"/>
    </location>
</feature>
<dbReference type="PANTHER" id="PTHR31234">
    <property type="entry name" value="LATE EMBRYOGENESIS ABUNDANT (LEA) HYDROXYPROLINE-RICH GLYCOPROTEIN FAMILY"/>
    <property type="match status" value="1"/>
</dbReference>
<sequence length="260" mass="28664">MAGLATNNSEGGQAQPYMTSGNRPQRNLSRRVSFNESTLKQSPQSSVLSSVQSDIEGQRNNPPPRTPRCNICCAWASIIIGTLVVIIFVVGAIFFSFFQSNMPDFHFQGLNVTKIDIATAPNSDTLLTADISVSLNATNKNGKWPVYYSSFSADLSSGDVYLGKVNFPDMEQKPHDSTELKVHTLLKNVTTNEADAKDLKKKYQNRQLLINLILGGNVHYVMNGHKMVGFPFKVLCQNIYQGLLDDGEVPKCQVKMTPVS</sequence>
<dbReference type="GO" id="GO:0016020">
    <property type="term" value="C:membrane"/>
    <property type="evidence" value="ECO:0007669"/>
    <property type="project" value="UniProtKB-SubCell"/>
</dbReference>
<evidence type="ECO:0000256" key="3">
    <source>
        <dbReference type="SAM" id="MobiDB-lite"/>
    </source>
</evidence>
<organism evidence="5 6">
    <name type="scientific">Cinchona calisaya</name>
    <dbReference type="NCBI Taxonomy" id="153742"/>
    <lineage>
        <taxon>Eukaryota</taxon>
        <taxon>Viridiplantae</taxon>
        <taxon>Streptophyta</taxon>
        <taxon>Embryophyta</taxon>
        <taxon>Tracheophyta</taxon>
        <taxon>Spermatophyta</taxon>
        <taxon>Magnoliopsida</taxon>
        <taxon>eudicotyledons</taxon>
        <taxon>Gunneridae</taxon>
        <taxon>Pentapetalae</taxon>
        <taxon>asterids</taxon>
        <taxon>lamiids</taxon>
        <taxon>Gentianales</taxon>
        <taxon>Rubiaceae</taxon>
        <taxon>Cinchonoideae</taxon>
        <taxon>Cinchoneae</taxon>
        <taxon>Cinchona</taxon>
    </lineage>
</organism>
<keyword evidence="4" id="KW-0812">Transmembrane</keyword>
<keyword evidence="2 4" id="KW-0472">Membrane</keyword>
<evidence type="ECO:0000313" key="6">
    <source>
        <dbReference type="Proteomes" id="UP001630127"/>
    </source>
</evidence>
<evidence type="ECO:0008006" key="7">
    <source>
        <dbReference type="Google" id="ProtNLM"/>
    </source>
</evidence>
<name>A0ABD3AGL4_9GENT</name>
<dbReference type="InterPro" id="IPR044839">
    <property type="entry name" value="NDR1-like"/>
</dbReference>
<dbReference type="SUPFAM" id="SSF117070">
    <property type="entry name" value="LEA14-like"/>
    <property type="match status" value="1"/>
</dbReference>
<comment type="caution">
    <text evidence="5">The sequence shown here is derived from an EMBL/GenBank/DDBJ whole genome shotgun (WGS) entry which is preliminary data.</text>
</comment>
<dbReference type="PANTHER" id="PTHR31234:SF32">
    <property type="entry name" value="LATE EMBRYOGENESIS ABUNDANT (LEA) HYDROXYPROLINE-RICH GLYCOPROTEIN FAMILY"/>
    <property type="match status" value="1"/>
</dbReference>
<evidence type="ECO:0000256" key="2">
    <source>
        <dbReference type="ARBA" id="ARBA00023136"/>
    </source>
</evidence>
<dbReference type="Proteomes" id="UP001630127">
    <property type="component" value="Unassembled WGS sequence"/>
</dbReference>
<dbReference type="EMBL" id="JBJUIK010000004">
    <property type="protein sequence ID" value="KAL3530990.1"/>
    <property type="molecule type" value="Genomic_DNA"/>
</dbReference>
<feature type="transmembrane region" description="Helical" evidence="4">
    <location>
        <begin position="74"/>
        <end position="98"/>
    </location>
</feature>
<reference evidence="5 6" key="1">
    <citation type="submission" date="2024-11" db="EMBL/GenBank/DDBJ databases">
        <title>A near-complete genome assembly of Cinchona calisaya.</title>
        <authorList>
            <person name="Lian D.C."/>
            <person name="Zhao X.W."/>
            <person name="Wei L."/>
        </authorList>
    </citation>
    <scope>NUCLEOTIDE SEQUENCE [LARGE SCALE GENOMIC DNA]</scope>
    <source>
        <tissue evidence="5">Nenye</tissue>
    </source>
</reference>
<feature type="compositionally biased region" description="Polar residues" evidence="3">
    <location>
        <begin position="1"/>
        <end position="40"/>
    </location>
</feature>
<comment type="subcellular location">
    <subcellularLocation>
        <location evidence="1">Membrane</location>
    </subcellularLocation>
</comment>
<evidence type="ECO:0000256" key="1">
    <source>
        <dbReference type="ARBA" id="ARBA00004370"/>
    </source>
</evidence>
<accession>A0ABD3AGL4</accession>